<dbReference type="Pfam" id="PF07715">
    <property type="entry name" value="Plug"/>
    <property type="match status" value="1"/>
</dbReference>
<comment type="similarity">
    <text evidence="2 9 10">Belongs to the TonB-dependent receptor family.</text>
</comment>
<dbReference type="InterPro" id="IPR036942">
    <property type="entry name" value="Beta-barrel_TonB_sf"/>
</dbReference>
<evidence type="ECO:0000256" key="3">
    <source>
        <dbReference type="ARBA" id="ARBA00022448"/>
    </source>
</evidence>
<dbReference type="PANTHER" id="PTHR30069:SF41">
    <property type="entry name" value="HEME_HEMOPEXIN UTILIZATION PROTEIN C"/>
    <property type="match status" value="1"/>
</dbReference>
<dbReference type="PROSITE" id="PS52016">
    <property type="entry name" value="TONB_DEPENDENT_REC_3"/>
    <property type="match status" value="1"/>
</dbReference>
<evidence type="ECO:0000259" key="12">
    <source>
        <dbReference type="Pfam" id="PF00593"/>
    </source>
</evidence>
<evidence type="ECO:0000256" key="11">
    <source>
        <dbReference type="SAM" id="SignalP"/>
    </source>
</evidence>
<keyword evidence="8 9" id="KW-0998">Cell outer membrane</keyword>
<keyword evidence="4 9" id="KW-1134">Transmembrane beta strand</keyword>
<evidence type="ECO:0000256" key="9">
    <source>
        <dbReference type="PROSITE-ProRule" id="PRU01360"/>
    </source>
</evidence>
<keyword evidence="3 9" id="KW-0813">Transport</keyword>
<evidence type="ECO:0000256" key="4">
    <source>
        <dbReference type="ARBA" id="ARBA00022452"/>
    </source>
</evidence>
<sequence length="717" mass="80854">MGKFSIIAAAVLLSAASALAQTGGVDSKFKRADSNATGSVKLDMVSVTANRSETDVAKYAGQVSVLNQNDLVKSPSVIDALGSVPGVMLGNDHGRQVGQYYNIRGFGYQSEARVIIEQDGIKRSPSLFSNQISTFRVDNDLLKRVEVVKGASSVLHGSGAVGGIVSMKTKDVSDFINPGSDYGVTIGHRQESNHMNSNRAAVAAKPTENFGILLYGKHADFGKIKMARDGKRSGVKYAENDEQVNTVFAKAEWAITDEHALEASVFNYHEKFSSSPWQSLFWSEDVELPTSGRLKQRDYSVIYKYTPLNNRWINFSAQYYNAKALNHRIRTGFSRGNPVYIDYKNKDDRWGVRLKNESLFDTGVLEHRLVTGIDYEHRKEDAIFWYNGALSDFGSFPNFYKDLGIYAQDVFSVGKFEFTLGGRFDKFKRGVKSGDRNSYSESRFSPKLGLAYEVFDGINLLAGYAETFRGPTPNETSSAGPLNPHYWYMPNPDLKPEIAKEYEVGFSIDKQGLLGDDELYFKATYYDGNIKDMINLKARPDKGNPPFDAEAPGRRYGMYENVDNAKRRGVEIESKYAINNLTFSLGYDHTKIYDKATKKILTVYADKLTLGAMYRYQPWGLSLGGDMTHWFRPNNDEKYYVVRGQKYEYVDETFTIVNFKGRWEPKNFDSHLLNKGLKISFGVNNIFNKEYIFANGFKNTTRVGKGRNFYVDFEKTF</sequence>
<accession>C6RJ74</accession>
<dbReference type="Proteomes" id="UP000003107">
    <property type="component" value="Unassembled WGS sequence"/>
</dbReference>
<evidence type="ECO:0000256" key="7">
    <source>
        <dbReference type="ARBA" id="ARBA00023136"/>
    </source>
</evidence>
<keyword evidence="5 9" id="KW-0812">Transmembrane</keyword>
<protein>
    <submittedName>
        <fullName evidence="14">TonB-dependent heme/hemoglobin receptor family protein</fullName>
    </submittedName>
</protein>
<dbReference type="GO" id="GO:0044718">
    <property type="term" value="P:siderophore transmembrane transport"/>
    <property type="evidence" value="ECO:0007669"/>
    <property type="project" value="TreeGrafter"/>
</dbReference>
<keyword evidence="11" id="KW-0732">Signal</keyword>
<evidence type="ECO:0000256" key="6">
    <source>
        <dbReference type="ARBA" id="ARBA00023077"/>
    </source>
</evidence>
<dbReference type="SUPFAM" id="SSF56935">
    <property type="entry name" value="Porins"/>
    <property type="match status" value="1"/>
</dbReference>
<dbReference type="InterPro" id="IPR039426">
    <property type="entry name" value="TonB-dep_rcpt-like"/>
</dbReference>
<evidence type="ECO:0000313" key="15">
    <source>
        <dbReference type="Proteomes" id="UP000003107"/>
    </source>
</evidence>
<comment type="subcellular location">
    <subcellularLocation>
        <location evidence="1 9">Cell outer membrane</location>
        <topology evidence="1 9">Multi-pass membrane protein</topology>
    </subcellularLocation>
</comment>
<keyword evidence="6 10" id="KW-0798">TonB box</keyword>
<proteinExistence type="inferred from homology"/>
<evidence type="ECO:0000313" key="14">
    <source>
        <dbReference type="EMBL" id="EET78655.1"/>
    </source>
</evidence>
<dbReference type="Gene3D" id="2.40.170.20">
    <property type="entry name" value="TonB-dependent receptor, beta-barrel domain"/>
    <property type="match status" value="1"/>
</dbReference>
<dbReference type="EMBL" id="ACVQ01000033">
    <property type="protein sequence ID" value="EET78655.1"/>
    <property type="molecule type" value="Genomic_DNA"/>
</dbReference>
<evidence type="ECO:0000256" key="8">
    <source>
        <dbReference type="ARBA" id="ARBA00023237"/>
    </source>
</evidence>
<evidence type="ECO:0000259" key="13">
    <source>
        <dbReference type="Pfam" id="PF07715"/>
    </source>
</evidence>
<evidence type="ECO:0000256" key="10">
    <source>
        <dbReference type="RuleBase" id="RU003357"/>
    </source>
</evidence>
<dbReference type="InterPro" id="IPR012910">
    <property type="entry name" value="Plug_dom"/>
</dbReference>
<feature type="chain" id="PRO_5002969928" evidence="11">
    <location>
        <begin position="21"/>
        <end position="717"/>
    </location>
</feature>
<dbReference type="CDD" id="cd01347">
    <property type="entry name" value="ligand_gated_channel"/>
    <property type="match status" value="1"/>
</dbReference>
<keyword evidence="7 9" id="KW-0472">Membrane</keyword>
<feature type="domain" description="TonB-dependent receptor-like beta-barrel" evidence="12">
    <location>
        <begin position="279"/>
        <end position="686"/>
    </location>
</feature>
<feature type="signal peptide" evidence="11">
    <location>
        <begin position="1"/>
        <end position="20"/>
    </location>
</feature>
<dbReference type="eggNOG" id="COG4771">
    <property type="taxonomic scope" value="Bacteria"/>
</dbReference>
<dbReference type="InterPro" id="IPR011276">
    <property type="entry name" value="TonB_haem/Hb_rcpt"/>
</dbReference>
<dbReference type="Gene3D" id="2.170.130.10">
    <property type="entry name" value="TonB-dependent receptor, plug domain"/>
    <property type="match status" value="1"/>
</dbReference>
<dbReference type="InterPro" id="IPR000531">
    <property type="entry name" value="Beta-barrel_TonB"/>
</dbReference>
<evidence type="ECO:0000256" key="5">
    <source>
        <dbReference type="ARBA" id="ARBA00022692"/>
    </source>
</evidence>
<dbReference type="Pfam" id="PF00593">
    <property type="entry name" value="TonB_dep_Rec_b-barrel"/>
    <property type="match status" value="1"/>
</dbReference>
<dbReference type="GO" id="GO:0009279">
    <property type="term" value="C:cell outer membrane"/>
    <property type="evidence" value="ECO:0007669"/>
    <property type="project" value="UniProtKB-SubCell"/>
</dbReference>
<dbReference type="RefSeq" id="WP_004321802.1">
    <property type="nucleotide sequence ID" value="NZ_ACVQ01000033.1"/>
</dbReference>
<dbReference type="NCBIfam" id="TIGR01785">
    <property type="entry name" value="TonB-hemin"/>
    <property type="match status" value="1"/>
</dbReference>
<dbReference type="GO" id="GO:0015344">
    <property type="term" value="F:siderophore uptake transmembrane transporter activity"/>
    <property type="evidence" value="ECO:0007669"/>
    <property type="project" value="TreeGrafter"/>
</dbReference>
<dbReference type="InterPro" id="IPR037066">
    <property type="entry name" value="Plug_dom_sf"/>
</dbReference>
<dbReference type="GeneID" id="60989452"/>
<name>C6RJ74_9BACT</name>
<dbReference type="AlphaFoldDB" id="C6RJ74"/>
<feature type="domain" description="TonB-dependent receptor plug" evidence="13">
    <location>
        <begin position="58"/>
        <end position="164"/>
    </location>
</feature>
<keyword evidence="15" id="KW-1185">Reference proteome</keyword>
<dbReference type="STRING" id="553219.CAMSH0001_0176"/>
<evidence type="ECO:0000256" key="2">
    <source>
        <dbReference type="ARBA" id="ARBA00009810"/>
    </source>
</evidence>
<comment type="caution">
    <text evidence="14">The sequence shown here is derived from an EMBL/GenBank/DDBJ whole genome shotgun (WGS) entry which is preliminary data.</text>
</comment>
<dbReference type="OrthoDB" id="9790771at2"/>
<evidence type="ECO:0000256" key="1">
    <source>
        <dbReference type="ARBA" id="ARBA00004571"/>
    </source>
</evidence>
<reference evidence="14 15" key="1">
    <citation type="submission" date="2009-07" db="EMBL/GenBank/DDBJ databases">
        <authorList>
            <person name="Madupu R."/>
            <person name="Sebastian Y."/>
            <person name="Durkin A.S."/>
            <person name="Torralba M."/>
            <person name="Methe B."/>
            <person name="Sutton G.G."/>
            <person name="Strausberg R.L."/>
            <person name="Nelson K.E."/>
        </authorList>
    </citation>
    <scope>NUCLEOTIDE SEQUENCE [LARGE SCALE GENOMIC DNA]</scope>
    <source>
        <strain evidence="14 15">RM3277</strain>
    </source>
</reference>
<keyword evidence="14" id="KW-0675">Receptor</keyword>
<gene>
    <name evidence="14" type="ORF">CAMSH0001_0176</name>
</gene>
<dbReference type="GO" id="GO:0015232">
    <property type="term" value="F:heme transmembrane transporter activity"/>
    <property type="evidence" value="ECO:0007669"/>
    <property type="project" value="InterPro"/>
</dbReference>
<organism evidence="14 15">
    <name type="scientific">Campylobacter showae RM3277</name>
    <dbReference type="NCBI Taxonomy" id="553219"/>
    <lineage>
        <taxon>Bacteria</taxon>
        <taxon>Pseudomonadati</taxon>
        <taxon>Campylobacterota</taxon>
        <taxon>Epsilonproteobacteria</taxon>
        <taxon>Campylobacterales</taxon>
        <taxon>Campylobacteraceae</taxon>
        <taxon>Campylobacter</taxon>
    </lineage>
</organism>
<dbReference type="PANTHER" id="PTHR30069">
    <property type="entry name" value="TONB-DEPENDENT OUTER MEMBRANE RECEPTOR"/>
    <property type="match status" value="1"/>
</dbReference>